<reference evidence="2" key="3">
    <citation type="journal article" date="2000" name="Genome Res.">
        <title>RIKEN integrated sequence analysis (RISA) system--384-format sequencing pipeline with 384 multicapillary sequencer.</title>
        <authorList>
            <person name="Shibata K."/>
            <person name="Itoh M."/>
            <person name="Aizawa K."/>
            <person name="Nagaoka S."/>
            <person name="Sasaki N."/>
            <person name="Carninci P."/>
            <person name="Konno H."/>
            <person name="Akiyama J."/>
            <person name="Nishi K."/>
            <person name="Kitsunai T."/>
            <person name="Tashiro H."/>
            <person name="Itoh M."/>
            <person name="Sumi N."/>
            <person name="Ishii Y."/>
            <person name="Nakamura S."/>
            <person name="Hazama M."/>
            <person name="Nishine T."/>
            <person name="Harada A."/>
            <person name="Yamamoto R."/>
            <person name="Matsumoto H."/>
            <person name="Sakaguchi S."/>
            <person name="Ikegami T."/>
            <person name="Kashiwagi K."/>
            <person name="Fujiwake S."/>
            <person name="Inoue K."/>
            <person name="Togawa Y."/>
            <person name="Izawa M."/>
            <person name="Ohara E."/>
            <person name="Watahiki M."/>
            <person name="Yoneda Y."/>
            <person name="Ishikawa T."/>
            <person name="Ozawa K."/>
            <person name="Tanaka T."/>
            <person name="Matsuura S."/>
            <person name="Kawai J."/>
            <person name="Okazaki Y."/>
            <person name="Muramatsu M."/>
            <person name="Inoue Y."/>
            <person name="Kira A."/>
            <person name="Hayashizaki Y."/>
        </authorList>
    </citation>
    <scope>NUCLEOTIDE SEQUENCE</scope>
    <source>
        <strain evidence="2">C57BL/6J</strain>
        <tissue evidence="2">Cerebellum</tissue>
    </source>
</reference>
<evidence type="ECO:0000313" key="3">
    <source>
        <dbReference type="MGI" id="MGI:2443692"/>
    </source>
</evidence>
<reference evidence="2" key="5">
    <citation type="journal article" date="2002" name="Nature">
        <title>Analysis of the mouse transcriptome based on functional annotation of 60,770 full-length cDNAs.</title>
        <authorList>
            <consortium name="The FANTOM Consortium and the RIKEN Genome Exploration Research Group Phase I and II Team"/>
        </authorList>
    </citation>
    <scope>NUCLEOTIDE SEQUENCE</scope>
    <source>
        <strain evidence="2">C57BL/6J</strain>
        <tissue evidence="2">Cerebellum</tissue>
    </source>
</reference>
<dbReference type="PhosphoSitePlus" id="Q3TQ61"/>
<reference evidence="2" key="8">
    <citation type="journal article" date="2005" name="Science">
        <title>Antisense Transcription in the Mammalian Transcriptome.</title>
        <authorList>
            <consortium name="RIKEN Genome Exploration Research Group and Genome Science Group (Genome Network Project Core Group) and the FANTOM Consortium"/>
        </authorList>
    </citation>
    <scope>NUCLEOTIDE SEQUENCE</scope>
    <source>
        <strain evidence="2">C57BL/6J</strain>
        <tissue evidence="2">Cerebellum</tissue>
    </source>
</reference>
<feature type="region of interest" description="Disordered" evidence="1">
    <location>
        <begin position="173"/>
        <end position="205"/>
    </location>
</feature>
<proteinExistence type="evidence at transcript level"/>
<protein>
    <submittedName>
        <fullName evidence="2">Uncharacterized protein</fullName>
    </submittedName>
</protein>
<accession>Q3TQ61</accession>
<reference evidence="2" key="4">
    <citation type="journal article" date="2001" name="Nature">
        <title>Functional annotation of a full-length mouse cDNA collection.</title>
        <authorList>
            <consortium name="The RIKEN Genome Exploration Research Group Phase II Team and the FANTOM Consortium"/>
        </authorList>
    </citation>
    <scope>NUCLEOTIDE SEQUENCE</scope>
    <source>
        <strain evidence="2">C57BL/6J</strain>
        <tissue evidence="2">Cerebellum</tissue>
    </source>
</reference>
<organism evidence="2">
    <name type="scientific">Mus musculus</name>
    <name type="common">Mouse</name>
    <dbReference type="NCBI Taxonomy" id="10090"/>
    <lineage>
        <taxon>Eukaryota</taxon>
        <taxon>Metazoa</taxon>
        <taxon>Chordata</taxon>
        <taxon>Craniata</taxon>
        <taxon>Vertebrata</taxon>
        <taxon>Euteleostomi</taxon>
        <taxon>Mammalia</taxon>
        <taxon>Eutheria</taxon>
        <taxon>Euarchontoglires</taxon>
        <taxon>Glires</taxon>
        <taxon>Rodentia</taxon>
        <taxon>Myomorpha</taxon>
        <taxon>Muroidea</taxon>
        <taxon>Muridae</taxon>
        <taxon>Murinae</taxon>
        <taxon>Mus</taxon>
        <taxon>Mus</taxon>
    </lineage>
</organism>
<dbReference type="AGR" id="MGI:2443692"/>
<dbReference type="HOGENOM" id="CLU_1142293_0_0_1"/>
<sequence length="243" mass="25607">MSSALKAHATITVAFRVGRSRSRLEMRVTTASTLLLELPPPAMPDPSWVAFPGPGGGWCSASGWEAEADSALRARAAGAARSASSSSSSGGGGWGGRALMVHYAHARCGGLRPGGLHPGGLSPRGWHPGGLRRGLRLPRRLRDARQEAAEPGRTRAAAAATNTLHRVIRRASAPRGRGRPRLGPRCAPPLGSPTRSGPKTPWRNPNCLAHSAPGRQNDELFTRFISFSMAALSGNRYSFALVC</sequence>
<dbReference type="EMBL" id="AK163873">
    <property type="protein sequence ID" value="BAE37524.1"/>
    <property type="molecule type" value="mRNA"/>
</dbReference>
<gene>
    <name evidence="3" type="primary">A830073O21Rik</name>
</gene>
<reference evidence="2" key="7">
    <citation type="journal article" date="2005" name="Science">
        <title>The Transcriptional Landscape of the Mammalian Genome.</title>
        <authorList>
            <consortium name="The FANTOM Consortium"/>
            <consortium name="Riken Genome Exploration Research Group and Genome Science Group (Genome Network Project Core Group)"/>
        </authorList>
    </citation>
    <scope>NUCLEOTIDE SEQUENCE</scope>
    <source>
        <strain evidence="2">C57BL/6J</strain>
        <tissue evidence="2">Cerebellum</tissue>
    </source>
</reference>
<evidence type="ECO:0000256" key="1">
    <source>
        <dbReference type="SAM" id="MobiDB-lite"/>
    </source>
</evidence>
<reference evidence="2" key="2">
    <citation type="journal article" date="2000" name="Genome Res.">
        <title>Normalization and subtraction of cap-trapper-selected cDNAs to prepare full-length cDNA libraries for rapid discovery of new genes.</title>
        <authorList>
            <person name="Carninci P."/>
            <person name="Shibata Y."/>
            <person name="Hayatsu N."/>
            <person name="Sugahara Y."/>
            <person name="Shibata K."/>
            <person name="Itoh M."/>
            <person name="Konno H."/>
            <person name="Okazaki Y."/>
            <person name="Muramatsu M."/>
            <person name="Hayashizaki Y."/>
        </authorList>
    </citation>
    <scope>NUCLEOTIDE SEQUENCE</scope>
    <source>
        <strain evidence="2">C57BL/6J</strain>
        <tissue evidence="2">Cerebellum</tissue>
    </source>
</reference>
<dbReference type="iPTMnet" id="Q3TQ61"/>
<dbReference type="AlphaFoldDB" id="Q3TQ61"/>
<name>Q3TQ61_MOUSE</name>
<reference evidence="2" key="1">
    <citation type="journal article" date="1999" name="Methods Enzymol.">
        <title>High-efficiency full-length cDNA cloning.</title>
        <authorList>
            <person name="Carninci P."/>
            <person name="Hayashizaki Y."/>
        </authorList>
    </citation>
    <scope>NUCLEOTIDE SEQUENCE</scope>
    <source>
        <strain evidence="2">C57BL/6J</strain>
        <tissue evidence="2">Cerebellum</tissue>
    </source>
</reference>
<dbReference type="MGI" id="MGI:2443692">
    <property type="gene designation" value="A830073O21Rik"/>
</dbReference>
<reference evidence="2" key="6">
    <citation type="submission" date="2004-04" db="EMBL/GenBank/DDBJ databases">
        <authorList>
            <person name="Arakawa T."/>
            <person name="Carninci P."/>
            <person name="Fukuda S."/>
            <person name="Hashizume W."/>
            <person name="Hayashida K."/>
            <person name="Hori F."/>
            <person name="Iida J."/>
            <person name="Imamura K."/>
            <person name="Imotani K."/>
            <person name="Itoh M."/>
            <person name="Kanagawa S."/>
            <person name="Kawai J."/>
            <person name="Kojima M."/>
            <person name="Konno H."/>
            <person name="Murata M."/>
            <person name="Nakamura M."/>
            <person name="Ninomiya N."/>
            <person name="Nishiyori H."/>
            <person name="Nomura K."/>
            <person name="Ohno M."/>
            <person name="Sakazume N."/>
            <person name="Sano H."/>
            <person name="Sasaki D."/>
            <person name="Shibata K."/>
            <person name="Shiraki T."/>
            <person name="Tagami M."/>
            <person name="Tagami Y."/>
            <person name="Waki K."/>
            <person name="Watahiki A."/>
            <person name="Muramatsu M."/>
            <person name="Hayashizaki Y."/>
        </authorList>
    </citation>
    <scope>NUCLEOTIDE SEQUENCE</scope>
    <source>
        <strain evidence="2">C57BL/6J</strain>
        <tissue evidence="2">Cerebellum</tissue>
    </source>
</reference>
<evidence type="ECO:0000313" key="2">
    <source>
        <dbReference type="EMBL" id="BAE37524.1"/>
    </source>
</evidence>